<name>A0A150T6N2_SORCE</name>
<evidence type="ECO:0000313" key="5">
    <source>
        <dbReference type="Proteomes" id="UP000075515"/>
    </source>
</evidence>
<dbReference type="Pfam" id="PF14431">
    <property type="entry name" value="YwqJ-deaminase"/>
    <property type="match status" value="1"/>
</dbReference>
<dbReference type="InterPro" id="IPR050708">
    <property type="entry name" value="T6SS_VgrG/RHS"/>
</dbReference>
<comment type="caution">
    <text evidence="4">The sequence shown here is derived from an EMBL/GenBank/DDBJ whole genome shotgun (WGS) entry which is preliminary data.</text>
</comment>
<reference evidence="4 5" key="1">
    <citation type="submission" date="2014-02" db="EMBL/GenBank/DDBJ databases">
        <title>The small core and large imbalanced accessory genome model reveals a collaborative survival strategy of Sorangium cellulosum strains in nature.</title>
        <authorList>
            <person name="Han K."/>
            <person name="Peng R."/>
            <person name="Blom J."/>
            <person name="Li Y.-Z."/>
        </authorList>
    </citation>
    <scope>NUCLEOTIDE SEQUENCE [LARGE SCALE GENOMIC DNA]</scope>
    <source>
        <strain evidence="4 5">So0149</strain>
    </source>
</reference>
<evidence type="ECO:0000259" key="3">
    <source>
        <dbReference type="Pfam" id="PF25023"/>
    </source>
</evidence>
<dbReference type="EMBL" id="JEMC01002827">
    <property type="protein sequence ID" value="KYF85016.1"/>
    <property type="molecule type" value="Genomic_DNA"/>
</dbReference>
<feature type="region of interest" description="Disordered" evidence="2">
    <location>
        <begin position="523"/>
        <end position="549"/>
    </location>
</feature>
<protein>
    <recommendedName>
        <fullName evidence="3">Teneurin-like YD-shell domain-containing protein</fullName>
    </recommendedName>
</protein>
<dbReference type="Pfam" id="PF25023">
    <property type="entry name" value="TEN_YD-shell"/>
    <property type="match status" value="2"/>
</dbReference>
<evidence type="ECO:0000256" key="1">
    <source>
        <dbReference type="ARBA" id="ARBA00022737"/>
    </source>
</evidence>
<dbReference type="Gene3D" id="2.180.10.10">
    <property type="entry name" value="RHS repeat-associated core"/>
    <property type="match status" value="1"/>
</dbReference>
<feature type="domain" description="Teneurin-like YD-shell" evidence="3">
    <location>
        <begin position="236"/>
        <end position="485"/>
    </location>
</feature>
<evidence type="ECO:0000313" key="4">
    <source>
        <dbReference type="EMBL" id="KYF85016.1"/>
    </source>
</evidence>
<dbReference type="InterPro" id="IPR025968">
    <property type="entry name" value="YwqJ_deaminase"/>
</dbReference>
<gene>
    <name evidence="4" type="ORF">BE18_01735</name>
</gene>
<feature type="region of interest" description="Disordered" evidence="2">
    <location>
        <begin position="643"/>
        <end position="675"/>
    </location>
</feature>
<dbReference type="NCBIfam" id="TIGR03696">
    <property type="entry name" value="Rhs_assc_core"/>
    <property type="match status" value="1"/>
</dbReference>
<keyword evidence="1" id="KW-0677">Repeat</keyword>
<feature type="compositionally biased region" description="Low complexity" evidence="2">
    <location>
        <begin position="704"/>
        <end position="715"/>
    </location>
</feature>
<feature type="domain" description="Teneurin-like YD-shell" evidence="3">
    <location>
        <begin position="30"/>
        <end position="181"/>
    </location>
</feature>
<feature type="compositionally biased region" description="Basic and acidic residues" evidence="2">
    <location>
        <begin position="749"/>
        <end position="758"/>
    </location>
</feature>
<dbReference type="PANTHER" id="PTHR32305:SF15">
    <property type="entry name" value="PROTEIN RHSA-RELATED"/>
    <property type="match status" value="1"/>
</dbReference>
<sequence>MRQGEGRIVAERTFDGRSIAYRHDPMGRIVRIDRGLNDRTDFVYDALGRMIERHHSSDEHEAYEYDEPGRIVRATAGGVISEFRYDVRGNLIEQATRFDGRTFTVKAEYDSRGRRTGTAVEGLPGSTTRRIEVARDQRGFVSKVLVDHAHAVDFVFDAAGREAARVLPNGGAIEWTYDGAGTVQSLAVRGVPRAARSPAEPPLVDGDLGSRHALRQSFQWSLGGSLIVRFDAELGTAEYDYDTRGRLARIRDQQGTLESYGFGVAGERYDFGRPDPRREYAPGGRLVRDGDAVYTYDHCGRLTRRTTGGSDPAATWTYAWSAAGLLQRASSGDLRVVLTHDAFARRVDKRVFRNGALVTRTRYIWDERRLLGSLEESEQGTMIREYLYMADANEPIAQRVSSLEKEGSWEYFIPDAFGLVPLGVASAAGQLLGRFRANQLGALSPAAGAETELRLPGQIYDPELGLADNGFRIYDPSTGLFLSPEPLGLEASLQPYAYADNEAPWAYDLDGLARMRSRATSSQGGSIVTTSGANGSVSVNDGPARPRRPMHPAVAAALPIRAREEPLEVDQCADPWAYSEHLWEYENRTGQTCDPATPEGSRNLRGALREMSSYGATQSDERRSPCPNCSQTISRLHALAGMGPPRAQVQNGRGLPETPRNHGNPANMVPGARRDGTVGAYEGMDANSPLAAAGPAGAQANQARYRAAVQAAQQAPRGSGPSAQDQAARRRRWAGADPNASVPNPGVFGHDDQGRWQRQDQSPNAPPRQS</sequence>
<feature type="compositionally biased region" description="Polar residues" evidence="2">
    <location>
        <begin position="523"/>
        <end position="539"/>
    </location>
</feature>
<dbReference type="InterPro" id="IPR022385">
    <property type="entry name" value="Rhs_assc_core"/>
</dbReference>
<proteinExistence type="predicted"/>
<dbReference type="AlphaFoldDB" id="A0A150T6N2"/>
<evidence type="ECO:0000256" key="2">
    <source>
        <dbReference type="SAM" id="MobiDB-lite"/>
    </source>
</evidence>
<dbReference type="InterPro" id="IPR056823">
    <property type="entry name" value="TEN-like_YD-shell"/>
</dbReference>
<feature type="region of interest" description="Disordered" evidence="2">
    <location>
        <begin position="704"/>
        <end position="770"/>
    </location>
</feature>
<dbReference type="Proteomes" id="UP000075515">
    <property type="component" value="Unassembled WGS sequence"/>
</dbReference>
<dbReference type="PANTHER" id="PTHR32305">
    <property type="match status" value="1"/>
</dbReference>
<accession>A0A150T6N2</accession>
<organism evidence="4 5">
    <name type="scientific">Sorangium cellulosum</name>
    <name type="common">Polyangium cellulosum</name>
    <dbReference type="NCBI Taxonomy" id="56"/>
    <lineage>
        <taxon>Bacteria</taxon>
        <taxon>Pseudomonadati</taxon>
        <taxon>Myxococcota</taxon>
        <taxon>Polyangia</taxon>
        <taxon>Polyangiales</taxon>
        <taxon>Polyangiaceae</taxon>
        <taxon>Sorangium</taxon>
    </lineage>
</organism>